<reference evidence="2 3" key="1">
    <citation type="submission" date="2024-02" db="EMBL/GenBank/DDBJ databases">
        <title>The whole genome sequence of five bacterial samples isolated from Abu Dhabi Sabkha-shore region.</title>
        <authorList>
            <person name="Sudalaimuthuasari N."/>
            <person name="Sarfraz B."/>
            <person name="Tuyisabe J.D."/>
            <person name="Mugisha Ntwali L.D.M."/>
            <person name="Ali A.I.A.A."/>
            <person name="Almansoori S.Z.A."/>
            <person name="Alajami H.S.A."/>
            <person name="Almeqbaali A.A.S."/>
            <person name="Kundu B."/>
            <person name="Saeed E.E."/>
            <person name="Sukumarinath V."/>
            <person name="Mishra A.K."/>
            <person name="Hazzouri K.M."/>
            <person name="Almaskari R."/>
            <person name="Sharma A.K."/>
            <person name="Amiri K.M.A."/>
        </authorList>
    </citation>
    <scope>NUCLEOTIDE SEQUENCE [LARGE SCALE GENOMIC DNA]</scope>
    <source>
        <strain evidence="3">kcgeb_sd</strain>
    </source>
</reference>
<keyword evidence="1" id="KW-1133">Transmembrane helix</keyword>
<organism evidence="2 3">
    <name type="scientific">Pelagerythrobacter marensis</name>
    <dbReference type="NCBI Taxonomy" id="543877"/>
    <lineage>
        <taxon>Bacteria</taxon>
        <taxon>Pseudomonadati</taxon>
        <taxon>Pseudomonadota</taxon>
        <taxon>Alphaproteobacteria</taxon>
        <taxon>Sphingomonadales</taxon>
        <taxon>Erythrobacteraceae</taxon>
        <taxon>Pelagerythrobacter</taxon>
    </lineage>
</organism>
<keyword evidence="1" id="KW-0472">Membrane</keyword>
<evidence type="ECO:0000256" key="1">
    <source>
        <dbReference type="SAM" id="Phobius"/>
    </source>
</evidence>
<dbReference type="EMBL" id="CP144918">
    <property type="protein sequence ID" value="WWA46138.1"/>
    <property type="molecule type" value="Genomic_DNA"/>
</dbReference>
<proteinExistence type="predicted"/>
<sequence length="171" mass="18636">MAVIATHSEAESYLSLLMVSLFGAKPAAGAAIFNLLKANHLQMKAITSVAAVVLGKESTEMLKPVLKVFEESAENRNTLAHCMWGLDESILDGVVLARSNVAARFSVEVLHAAGQKNAKDRIKKASSSMNDELQIWRECHFQNALSKANKASSIMQNSYFEVLKGTLARSR</sequence>
<dbReference type="Proteomes" id="UP001335183">
    <property type="component" value="Chromosome"/>
</dbReference>
<gene>
    <name evidence="2" type="ORF">V5F89_07500</name>
</gene>
<protein>
    <submittedName>
        <fullName evidence="2">Uncharacterized protein</fullName>
    </submittedName>
</protein>
<dbReference type="RefSeq" id="WP_338445040.1">
    <property type="nucleotide sequence ID" value="NZ_CP144918.1"/>
</dbReference>
<keyword evidence="1" id="KW-0812">Transmembrane</keyword>
<keyword evidence="3" id="KW-1185">Reference proteome</keyword>
<name>A0ABZ2CZB4_9SPHN</name>
<accession>A0ABZ2CZB4</accession>
<feature type="transmembrane region" description="Helical" evidence="1">
    <location>
        <begin position="12"/>
        <end position="36"/>
    </location>
</feature>
<evidence type="ECO:0000313" key="2">
    <source>
        <dbReference type="EMBL" id="WWA46138.1"/>
    </source>
</evidence>
<evidence type="ECO:0000313" key="3">
    <source>
        <dbReference type="Proteomes" id="UP001335183"/>
    </source>
</evidence>